<feature type="transmembrane region" description="Helical" evidence="8">
    <location>
        <begin position="9"/>
        <end position="33"/>
    </location>
</feature>
<dbReference type="PROSITE" id="PS50850">
    <property type="entry name" value="MFS"/>
    <property type="match status" value="1"/>
</dbReference>
<evidence type="ECO:0000256" key="2">
    <source>
        <dbReference type="ARBA" id="ARBA00008537"/>
    </source>
</evidence>
<evidence type="ECO:0000259" key="9">
    <source>
        <dbReference type="PROSITE" id="PS50850"/>
    </source>
</evidence>
<dbReference type="InterPro" id="IPR004638">
    <property type="entry name" value="EmrB-like"/>
</dbReference>
<dbReference type="GO" id="GO:0005886">
    <property type="term" value="C:plasma membrane"/>
    <property type="evidence" value="ECO:0007669"/>
    <property type="project" value="UniProtKB-SubCell"/>
</dbReference>
<dbReference type="InterPro" id="IPR020846">
    <property type="entry name" value="MFS_dom"/>
</dbReference>
<keyword evidence="5 8" id="KW-0812">Transmembrane</keyword>
<comment type="subcellular location">
    <subcellularLocation>
        <location evidence="1">Cell membrane</location>
        <topology evidence="1">Multi-pass membrane protein</topology>
    </subcellularLocation>
</comment>
<reference evidence="10 11" key="1">
    <citation type="submission" date="2020-02" db="EMBL/GenBank/DDBJ databases">
        <authorList>
            <person name="Hogendoorn C."/>
        </authorList>
    </citation>
    <scope>NUCLEOTIDE SEQUENCE [LARGE SCALE GENOMIC DNA]</scope>
    <source>
        <strain evidence="10">R501</strain>
    </source>
</reference>
<keyword evidence="6 8" id="KW-1133">Transmembrane helix</keyword>
<dbReference type="AlphaFoldDB" id="A0A6F8ZES0"/>
<feature type="transmembrane region" description="Helical" evidence="8">
    <location>
        <begin position="101"/>
        <end position="122"/>
    </location>
</feature>
<sequence length="476" mass="50162">MNEARRDAWALVVIVTGTLIAAVDTTIVVLALPTMMRDLHASLSGVVWVIMAYLLVITLVATQVGRLGDMFGRVRMYEWGFVIFILGSLLCGLATTETALIGFRVLQGLGGALVTANSGAVIADTFPAQRRGRAYGFTSVGWNLGAILGILLGGFITTFFSWRYIFLINVPIGAFAVGVAWMVLRDRGERIPRALDWAGMITLGGGLFALLLAMVDLSAGPPDARIETLAVLGLAGLVAFALFERRVPHPLLDFRLFQNRVVGASFLAAFFQSLGNFAVLFLVIMYLQGVRGLTPLDASLLLVPGYLVGGLLGPVSGRLADRVGPVWPATVGLAVQGLAIFLYAHLRPGTPLGWVVAASVVNGVGSAGFFPANNAAVMKGAPPGAFGIASGMLRTFANVGMVLSFATAILVSSAAIPRRVAFAIFVGTTALRGRLLYTFNHGIHAAFYLSIGLVLVAAGFSLWRGPVAEAEQKAAG</sequence>
<evidence type="ECO:0000256" key="5">
    <source>
        <dbReference type="ARBA" id="ARBA00022692"/>
    </source>
</evidence>
<protein>
    <submittedName>
        <fullName evidence="10">MFS transporter</fullName>
    </submittedName>
</protein>
<dbReference type="Proteomes" id="UP000503399">
    <property type="component" value="Chromosome"/>
</dbReference>
<dbReference type="SUPFAM" id="SSF103473">
    <property type="entry name" value="MFS general substrate transporter"/>
    <property type="match status" value="1"/>
</dbReference>
<dbReference type="Gene3D" id="1.20.1250.20">
    <property type="entry name" value="MFS general substrate transporter like domains"/>
    <property type="match status" value="1"/>
</dbReference>
<keyword evidence="11" id="KW-1185">Reference proteome</keyword>
<dbReference type="InterPro" id="IPR011701">
    <property type="entry name" value="MFS"/>
</dbReference>
<evidence type="ECO:0000256" key="6">
    <source>
        <dbReference type="ARBA" id="ARBA00022989"/>
    </source>
</evidence>
<feature type="domain" description="Major facilitator superfamily (MFS) profile" evidence="9">
    <location>
        <begin position="10"/>
        <end position="469"/>
    </location>
</feature>
<dbReference type="PANTHER" id="PTHR42718:SF9">
    <property type="entry name" value="MAJOR FACILITATOR SUPERFAMILY MULTIDRUG TRANSPORTER MFSC"/>
    <property type="match status" value="1"/>
</dbReference>
<feature type="transmembrane region" description="Helical" evidence="8">
    <location>
        <begin position="76"/>
        <end position="95"/>
    </location>
</feature>
<evidence type="ECO:0000256" key="4">
    <source>
        <dbReference type="ARBA" id="ARBA00022475"/>
    </source>
</evidence>
<evidence type="ECO:0000256" key="7">
    <source>
        <dbReference type="ARBA" id="ARBA00023136"/>
    </source>
</evidence>
<keyword evidence="7 8" id="KW-0472">Membrane</keyword>
<dbReference type="KEGG" id="hfv:R50_0678"/>
<keyword evidence="4" id="KW-1003">Cell membrane</keyword>
<dbReference type="Gene3D" id="1.20.1720.10">
    <property type="entry name" value="Multidrug resistance protein D"/>
    <property type="match status" value="1"/>
</dbReference>
<accession>A0A6F8ZES0</accession>
<feature type="transmembrane region" description="Helical" evidence="8">
    <location>
        <begin position="326"/>
        <end position="346"/>
    </location>
</feature>
<feature type="transmembrane region" description="Helical" evidence="8">
    <location>
        <begin position="134"/>
        <end position="156"/>
    </location>
</feature>
<feature type="transmembrane region" description="Helical" evidence="8">
    <location>
        <begin position="162"/>
        <end position="183"/>
    </location>
</feature>
<feature type="transmembrane region" description="Helical" evidence="8">
    <location>
        <begin position="352"/>
        <end position="372"/>
    </location>
</feature>
<feature type="transmembrane region" description="Helical" evidence="8">
    <location>
        <begin position="299"/>
        <end position="319"/>
    </location>
</feature>
<proteinExistence type="inferred from homology"/>
<comment type="similarity">
    <text evidence="2">Belongs to the major facilitator superfamily. EmrB family.</text>
</comment>
<evidence type="ECO:0000256" key="1">
    <source>
        <dbReference type="ARBA" id="ARBA00004651"/>
    </source>
</evidence>
<dbReference type="InterPro" id="IPR036259">
    <property type="entry name" value="MFS_trans_sf"/>
</dbReference>
<keyword evidence="3" id="KW-0813">Transport</keyword>
<evidence type="ECO:0000313" key="11">
    <source>
        <dbReference type="Proteomes" id="UP000503399"/>
    </source>
</evidence>
<feature type="transmembrane region" description="Helical" evidence="8">
    <location>
        <begin position="445"/>
        <end position="463"/>
    </location>
</feature>
<evidence type="ECO:0000256" key="3">
    <source>
        <dbReference type="ARBA" id="ARBA00022448"/>
    </source>
</evidence>
<dbReference type="PANTHER" id="PTHR42718">
    <property type="entry name" value="MAJOR FACILITATOR SUPERFAMILY MULTIDRUG TRANSPORTER MFSC"/>
    <property type="match status" value="1"/>
</dbReference>
<evidence type="ECO:0000256" key="8">
    <source>
        <dbReference type="SAM" id="Phobius"/>
    </source>
</evidence>
<gene>
    <name evidence="10" type="ORF">R50_0678</name>
</gene>
<feature type="transmembrane region" description="Helical" evidence="8">
    <location>
        <begin position="226"/>
        <end position="243"/>
    </location>
</feature>
<dbReference type="Pfam" id="PF07690">
    <property type="entry name" value="MFS_1"/>
    <property type="match status" value="1"/>
</dbReference>
<feature type="transmembrane region" description="Helical" evidence="8">
    <location>
        <begin position="195"/>
        <end position="214"/>
    </location>
</feature>
<dbReference type="GO" id="GO:0022857">
    <property type="term" value="F:transmembrane transporter activity"/>
    <property type="evidence" value="ECO:0007669"/>
    <property type="project" value="InterPro"/>
</dbReference>
<name>A0A6F8ZES0_9FIRM</name>
<dbReference type="CDD" id="cd17321">
    <property type="entry name" value="MFS_MMR_MDR_like"/>
    <property type="match status" value="1"/>
</dbReference>
<dbReference type="EMBL" id="LR778114">
    <property type="protein sequence ID" value="CAB1128184.1"/>
    <property type="molecule type" value="Genomic_DNA"/>
</dbReference>
<feature type="transmembrane region" description="Helical" evidence="8">
    <location>
        <begin position="384"/>
        <end position="410"/>
    </location>
</feature>
<feature type="transmembrane region" description="Helical" evidence="8">
    <location>
        <begin position="45"/>
        <end position="64"/>
    </location>
</feature>
<dbReference type="NCBIfam" id="TIGR00711">
    <property type="entry name" value="efflux_EmrB"/>
    <property type="match status" value="1"/>
</dbReference>
<evidence type="ECO:0000313" key="10">
    <source>
        <dbReference type="EMBL" id="CAB1128184.1"/>
    </source>
</evidence>
<feature type="transmembrane region" description="Helical" evidence="8">
    <location>
        <begin position="264"/>
        <end position="287"/>
    </location>
</feature>
<organism evidence="10 11">
    <name type="scientific">Candidatus Hydrogenisulfobacillus filiaventi</name>
    <dbReference type="NCBI Taxonomy" id="2707344"/>
    <lineage>
        <taxon>Bacteria</taxon>
        <taxon>Bacillati</taxon>
        <taxon>Bacillota</taxon>
        <taxon>Clostridia</taxon>
        <taxon>Eubacteriales</taxon>
        <taxon>Clostridiales Family XVII. Incertae Sedis</taxon>
        <taxon>Candidatus Hydrogenisulfobacillus</taxon>
    </lineage>
</organism>